<dbReference type="InParanoid" id="A0A7J7CRW8"/>
<gene>
    <name evidence="8" type="ORF">HS088_TW14G00761</name>
</gene>
<dbReference type="AlphaFoldDB" id="A0A7J7CRW8"/>
<feature type="transmembrane region" description="Helical" evidence="6">
    <location>
        <begin position="15"/>
        <end position="32"/>
    </location>
</feature>
<keyword evidence="3" id="KW-0328">Glycosyltransferase</keyword>
<dbReference type="InterPro" id="IPR004263">
    <property type="entry name" value="Exostosin"/>
</dbReference>
<evidence type="ECO:0000259" key="7">
    <source>
        <dbReference type="Pfam" id="PF03016"/>
    </source>
</evidence>
<protein>
    <recommendedName>
        <fullName evidence="7">Exostosin GT47 domain-containing protein</fullName>
    </recommendedName>
</protein>
<keyword evidence="6" id="KW-0472">Membrane</keyword>
<sequence length="506" mass="58846">MEKVISITRCHNNQLWLVLLVSFLLFVLFISFDSSALIRDQNNWYFSTIIYGDHKSSANTYVKYSNDDYEETEDGNSDSCFGRYIYMHDLPSRFNDDVIKNCRSLVKWFDMCPYLVNEGFGSQIHNPMNVLSKNGWFATNQFMLEIIFRDRMKKYECLTNNSSLASAIFVPFYAGLDVGRYLWGYNITVRDSVGVDLAKWLASKPEWKRMSGRDHFFISGRIGWDFHRQTSNEGDWGSKLMKLPEFMNMTMLSIETTSWSNEFGIPYPTYFHPSSDHEVLEWQTKMRRIKRPYLFSFVGAPRPGKNDSIREELMEQCIASGKKCQLFSCFSSSQKSCDNPVDVMNVFRRSAFCLQPSGDSFTRRSIFDSILAGCIPVFFHPGSAYAQYIWHLPKDYTKYSVLISEFDVRSRNISINETLKGFSKKQVLSMRKEVIRLIPNIIYAKSKLEDLEDAFDMASKGVLERVDNIRRKIEDGKDPSIGFAEENSWVSKLIGIGRENEWDRFF</sequence>
<name>A0A7J7CRW8_TRIWF</name>
<dbReference type="PANTHER" id="PTHR11062:SF316">
    <property type="entry name" value="XYLOGLUCAN GALACTOSYLTRANSFERASE GT12-RELATED"/>
    <property type="match status" value="1"/>
</dbReference>
<evidence type="ECO:0000256" key="5">
    <source>
        <dbReference type="ARBA" id="ARBA00023034"/>
    </source>
</evidence>
<proteinExistence type="inferred from homology"/>
<evidence type="ECO:0000256" key="6">
    <source>
        <dbReference type="SAM" id="Phobius"/>
    </source>
</evidence>
<comment type="subcellular location">
    <subcellularLocation>
        <location evidence="1">Golgi apparatus membrane</location>
        <topology evidence="1">Single-pass type II membrane protein</topology>
    </subcellularLocation>
</comment>
<dbReference type="PANTHER" id="PTHR11062">
    <property type="entry name" value="EXOSTOSIN HEPARAN SULFATE GLYCOSYLTRANSFERASE -RELATED"/>
    <property type="match status" value="1"/>
</dbReference>
<dbReference type="OrthoDB" id="1924787at2759"/>
<dbReference type="GO" id="GO:0000139">
    <property type="term" value="C:Golgi membrane"/>
    <property type="evidence" value="ECO:0007669"/>
    <property type="project" value="UniProtKB-SubCell"/>
</dbReference>
<reference evidence="8 9" key="1">
    <citation type="journal article" date="2020" name="Nat. Commun.">
        <title>Genome of Tripterygium wilfordii and identification of cytochrome P450 involved in triptolide biosynthesis.</title>
        <authorList>
            <person name="Tu L."/>
            <person name="Su P."/>
            <person name="Zhang Z."/>
            <person name="Gao L."/>
            <person name="Wang J."/>
            <person name="Hu T."/>
            <person name="Zhou J."/>
            <person name="Zhang Y."/>
            <person name="Zhao Y."/>
            <person name="Liu Y."/>
            <person name="Song Y."/>
            <person name="Tong Y."/>
            <person name="Lu Y."/>
            <person name="Yang J."/>
            <person name="Xu C."/>
            <person name="Jia M."/>
            <person name="Peters R.J."/>
            <person name="Huang L."/>
            <person name="Gao W."/>
        </authorList>
    </citation>
    <scope>NUCLEOTIDE SEQUENCE [LARGE SCALE GENOMIC DNA]</scope>
    <source>
        <strain evidence="9">cv. XIE 37</strain>
        <tissue evidence="8">Leaf</tissue>
    </source>
</reference>
<dbReference type="EMBL" id="JAAARO010000014">
    <property type="protein sequence ID" value="KAF5736616.1"/>
    <property type="molecule type" value="Genomic_DNA"/>
</dbReference>
<comment type="similarity">
    <text evidence="2">Belongs to the glycosyltransferase 47 family.</text>
</comment>
<accession>A0A7J7CRW8</accession>
<keyword evidence="9" id="KW-1185">Reference proteome</keyword>
<dbReference type="InterPro" id="IPR040911">
    <property type="entry name" value="Exostosin_GT47"/>
</dbReference>
<dbReference type="GO" id="GO:0016757">
    <property type="term" value="F:glycosyltransferase activity"/>
    <property type="evidence" value="ECO:0007669"/>
    <property type="project" value="UniProtKB-KW"/>
</dbReference>
<evidence type="ECO:0000313" key="8">
    <source>
        <dbReference type="EMBL" id="KAF5736616.1"/>
    </source>
</evidence>
<feature type="domain" description="Exostosin GT47" evidence="7">
    <location>
        <begin position="80"/>
        <end position="418"/>
    </location>
</feature>
<keyword evidence="6" id="KW-0812">Transmembrane</keyword>
<evidence type="ECO:0000256" key="4">
    <source>
        <dbReference type="ARBA" id="ARBA00022968"/>
    </source>
</evidence>
<keyword evidence="6" id="KW-1133">Transmembrane helix</keyword>
<keyword evidence="5" id="KW-0333">Golgi apparatus</keyword>
<keyword evidence="3" id="KW-0808">Transferase</keyword>
<dbReference type="Pfam" id="PF03016">
    <property type="entry name" value="Exostosin_GT47"/>
    <property type="match status" value="1"/>
</dbReference>
<comment type="caution">
    <text evidence="8">The sequence shown here is derived from an EMBL/GenBank/DDBJ whole genome shotgun (WGS) entry which is preliminary data.</text>
</comment>
<evidence type="ECO:0000256" key="1">
    <source>
        <dbReference type="ARBA" id="ARBA00004323"/>
    </source>
</evidence>
<dbReference type="Proteomes" id="UP000593562">
    <property type="component" value="Unassembled WGS sequence"/>
</dbReference>
<organism evidence="8 9">
    <name type="scientific">Tripterygium wilfordii</name>
    <name type="common">Thunder God vine</name>
    <dbReference type="NCBI Taxonomy" id="458696"/>
    <lineage>
        <taxon>Eukaryota</taxon>
        <taxon>Viridiplantae</taxon>
        <taxon>Streptophyta</taxon>
        <taxon>Embryophyta</taxon>
        <taxon>Tracheophyta</taxon>
        <taxon>Spermatophyta</taxon>
        <taxon>Magnoliopsida</taxon>
        <taxon>eudicotyledons</taxon>
        <taxon>Gunneridae</taxon>
        <taxon>Pentapetalae</taxon>
        <taxon>rosids</taxon>
        <taxon>fabids</taxon>
        <taxon>Celastrales</taxon>
        <taxon>Celastraceae</taxon>
        <taxon>Tripterygium</taxon>
    </lineage>
</organism>
<keyword evidence="4" id="KW-0735">Signal-anchor</keyword>
<evidence type="ECO:0000313" key="9">
    <source>
        <dbReference type="Proteomes" id="UP000593562"/>
    </source>
</evidence>
<evidence type="ECO:0000256" key="2">
    <source>
        <dbReference type="ARBA" id="ARBA00010271"/>
    </source>
</evidence>
<evidence type="ECO:0000256" key="3">
    <source>
        <dbReference type="ARBA" id="ARBA00022676"/>
    </source>
</evidence>